<dbReference type="GO" id="GO:0004674">
    <property type="term" value="F:protein serine/threonine kinase activity"/>
    <property type="evidence" value="ECO:0007669"/>
    <property type="project" value="UniProtKB-KW"/>
</dbReference>
<protein>
    <recommendedName>
        <fullName evidence="1">non-specific serine/threonine protein kinase</fullName>
        <ecNumber evidence="1">2.7.11.1</ecNumber>
    </recommendedName>
</protein>
<proteinExistence type="inferred from homology"/>
<keyword evidence="13" id="KW-1185">Reference proteome</keyword>
<evidence type="ECO:0000256" key="9">
    <source>
        <dbReference type="ARBA" id="ARBA00048679"/>
    </source>
</evidence>
<evidence type="ECO:0000256" key="7">
    <source>
        <dbReference type="ARBA" id="ARBA00022840"/>
    </source>
</evidence>
<name>A0A6H5GQZ2_9HEMI</name>
<dbReference type="Gene3D" id="3.30.200.20">
    <property type="entry name" value="Phosphorylase Kinase, domain 1"/>
    <property type="match status" value="1"/>
</dbReference>
<dbReference type="Pfam" id="PF00069">
    <property type="entry name" value="Pkinase"/>
    <property type="match status" value="1"/>
</dbReference>
<evidence type="ECO:0000256" key="8">
    <source>
        <dbReference type="ARBA" id="ARBA00047899"/>
    </source>
</evidence>
<comment type="catalytic activity">
    <reaction evidence="9">
        <text>L-seryl-[protein] + ATP = O-phospho-L-seryl-[protein] + ADP + H(+)</text>
        <dbReference type="Rhea" id="RHEA:17989"/>
        <dbReference type="Rhea" id="RHEA-COMP:9863"/>
        <dbReference type="Rhea" id="RHEA-COMP:11604"/>
        <dbReference type="ChEBI" id="CHEBI:15378"/>
        <dbReference type="ChEBI" id="CHEBI:29999"/>
        <dbReference type="ChEBI" id="CHEBI:30616"/>
        <dbReference type="ChEBI" id="CHEBI:83421"/>
        <dbReference type="ChEBI" id="CHEBI:456216"/>
        <dbReference type="EC" id="2.7.11.1"/>
    </reaction>
</comment>
<dbReference type="AlphaFoldDB" id="A0A6H5GQZ2"/>
<feature type="domain" description="Protein kinase" evidence="11">
    <location>
        <begin position="15"/>
        <end position="94"/>
    </location>
</feature>
<accession>A0A6H5GQZ2</accession>
<evidence type="ECO:0000256" key="3">
    <source>
        <dbReference type="ARBA" id="ARBA00022553"/>
    </source>
</evidence>
<dbReference type="PROSITE" id="PS50011">
    <property type="entry name" value="PROTEIN_KINASE_DOM"/>
    <property type="match status" value="1"/>
</dbReference>
<evidence type="ECO:0000256" key="4">
    <source>
        <dbReference type="ARBA" id="ARBA00022679"/>
    </source>
</evidence>
<feature type="non-terminal residue" evidence="12">
    <location>
        <position position="94"/>
    </location>
</feature>
<dbReference type="GO" id="GO:0035556">
    <property type="term" value="P:intracellular signal transduction"/>
    <property type="evidence" value="ECO:0007669"/>
    <property type="project" value="TreeGrafter"/>
</dbReference>
<dbReference type="GO" id="GO:0043065">
    <property type="term" value="P:positive regulation of apoptotic process"/>
    <property type="evidence" value="ECO:0007669"/>
    <property type="project" value="TreeGrafter"/>
</dbReference>
<dbReference type="PANTHER" id="PTHR24342">
    <property type="entry name" value="SERINE/THREONINE-PROTEIN KINASE 17"/>
    <property type="match status" value="1"/>
</dbReference>
<dbReference type="InterPro" id="IPR011009">
    <property type="entry name" value="Kinase-like_dom_sf"/>
</dbReference>
<evidence type="ECO:0000313" key="13">
    <source>
        <dbReference type="Proteomes" id="UP000479000"/>
    </source>
</evidence>
<gene>
    <name evidence="12" type="ORF">NTEN_LOCUS11723</name>
</gene>
<keyword evidence="2" id="KW-0723">Serine/threonine-protein kinase</keyword>
<reference evidence="12 13" key="1">
    <citation type="submission" date="2020-02" db="EMBL/GenBank/DDBJ databases">
        <authorList>
            <person name="Ferguson B K."/>
        </authorList>
    </citation>
    <scope>NUCLEOTIDE SEQUENCE [LARGE SCALE GENOMIC DNA]</scope>
</reference>
<keyword evidence="7" id="KW-0067">ATP-binding</keyword>
<organism evidence="12 13">
    <name type="scientific">Nesidiocoris tenuis</name>
    <dbReference type="NCBI Taxonomy" id="355587"/>
    <lineage>
        <taxon>Eukaryota</taxon>
        <taxon>Metazoa</taxon>
        <taxon>Ecdysozoa</taxon>
        <taxon>Arthropoda</taxon>
        <taxon>Hexapoda</taxon>
        <taxon>Insecta</taxon>
        <taxon>Pterygota</taxon>
        <taxon>Neoptera</taxon>
        <taxon>Paraneoptera</taxon>
        <taxon>Hemiptera</taxon>
        <taxon>Heteroptera</taxon>
        <taxon>Panheteroptera</taxon>
        <taxon>Cimicomorpha</taxon>
        <taxon>Miridae</taxon>
        <taxon>Dicyphina</taxon>
        <taxon>Nesidiocoris</taxon>
    </lineage>
</organism>
<dbReference type="GO" id="GO:0005634">
    <property type="term" value="C:nucleus"/>
    <property type="evidence" value="ECO:0007669"/>
    <property type="project" value="TreeGrafter"/>
</dbReference>
<dbReference type="OrthoDB" id="74764at2759"/>
<dbReference type="FunFam" id="3.30.200.20:FF:000175">
    <property type="entry name" value="Serine/threonine-protein kinase 17B"/>
    <property type="match status" value="1"/>
</dbReference>
<keyword evidence="6" id="KW-0418">Kinase</keyword>
<dbReference type="Proteomes" id="UP000479000">
    <property type="component" value="Unassembled WGS sequence"/>
</dbReference>
<evidence type="ECO:0000256" key="2">
    <source>
        <dbReference type="ARBA" id="ARBA00022527"/>
    </source>
</evidence>
<evidence type="ECO:0000256" key="1">
    <source>
        <dbReference type="ARBA" id="ARBA00012513"/>
    </source>
</evidence>
<keyword evidence="3" id="KW-0597">Phosphoprotein</keyword>
<sequence length="94" mass="10850">MPHPGAAARPKKNVNTDSFRSFRGKYATVRRCRERTSGRQFAAKFLRKRNRSKDNRGEILHEVAVLEACKPCPRVVNLHQVFESNNEMVLLLEL</sequence>
<dbReference type="InterPro" id="IPR000719">
    <property type="entry name" value="Prot_kinase_dom"/>
</dbReference>
<evidence type="ECO:0000256" key="6">
    <source>
        <dbReference type="ARBA" id="ARBA00022777"/>
    </source>
</evidence>
<evidence type="ECO:0000313" key="12">
    <source>
        <dbReference type="EMBL" id="CAB0006246.1"/>
    </source>
</evidence>
<keyword evidence="5" id="KW-0547">Nucleotide-binding</keyword>
<dbReference type="PANTHER" id="PTHR24342:SF12">
    <property type="entry name" value="DEATH-ASSOCIATED PROTEIN KINASE RELATED"/>
    <property type="match status" value="1"/>
</dbReference>
<evidence type="ECO:0000256" key="5">
    <source>
        <dbReference type="ARBA" id="ARBA00022741"/>
    </source>
</evidence>
<evidence type="ECO:0000256" key="10">
    <source>
        <dbReference type="ARBA" id="ARBA00060827"/>
    </source>
</evidence>
<keyword evidence="4" id="KW-0808">Transferase</keyword>
<dbReference type="EC" id="2.7.11.1" evidence="1"/>
<comment type="catalytic activity">
    <reaction evidence="8">
        <text>L-threonyl-[protein] + ATP = O-phospho-L-threonyl-[protein] + ADP + H(+)</text>
        <dbReference type="Rhea" id="RHEA:46608"/>
        <dbReference type="Rhea" id="RHEA-COMP:11060"/>
        <dbReference type="Rhea" id="RHEA-COMP:11605"/>
        <dbReference type="ChEBI" id="CHEBI:15378"/>
        <dbReference type="ChEBI" id="CHEBI:30013"/>
        <dbReference type="ChEBI" id="CHEBI:30616"/>
        <dbReference type="ChEBI" id="CHEBI:61977"/>
        <dbReference type="ChEBI" id="CHEBI:456216"/>
        <dbReference type="EC" id="2.7.11.1"/>
    </reaction>
</comment>
<dbReference type="GO" id="GO:0005524">
    <property type="term" value="F:ATP binding"/>
    <property type="evidence" value="ECO:0007669"/>
    <property type="project" value="UniProtKB-KW"/>
</dbReference>
<evidence type="ECO:0000259" key="11">
    <source>
        <dbReference type="PROSITE" id="PS50011"/>
    </source>
</evidence>
<dbReference type="EMBL" id="CADCXU010017483">
    <property type="protein sequence ID" value="CAB0006246.1"/>
    <property type="molecule type" value="Genomic_DNA"/>
</dbReference>
<comment type="similarity">
    <text evidence="10">Belongs to the protein kinase superfamily. CAMK Ser/Thr protein kinase family. DAP kinase subfamily.</text>
</comment>
<dbReference type="SUPFAM" id="SSF56112">
    <property type="entry name" value="Protein kinase-like (PK-like)"/>
    <property type="match status" value="1"/>
</dbReference>